<reference evidence="2 3" key="1">
    <citation type="submission" date="2018-10" db="EMBL/GenBank/DDBJ databases">
        <title>Sequencing the genomes of 1000 actinobacteria strains.</title>
        <authorList>
            <person name="Klenk H.-P."/>
        </authorList>
    </citation>
    <scope>NUCLEOTIDE SEQUENCE [LARGE SCALE GENOMIC DNA]</scope>
    <source>
        <strain evidence="2 3">DSM 43800</strain>
    </source>
</reference>
<evidence type="ECO:0000313" key="2">
    <source>
        <dbReference type="EMBL" id="RKT56349.1"/>
    </source>
</evidence>
<sequence length="370" mass="41289">MPLSKFDTRAYSNSAHLIGYLRPSLFRVPPKEVTTVSAEPGGERGNLLRELFWTRTGLLLLVLVVTSAACLAISSGMDQGTLRNFIGSVGTGTMISAVVGFGQTLITSSAAQRALITPVVAESRKALRDLTAEYRALDREFFPSHVFEPTARPDPVFNQVMMQDLERTRRYGFRGFAGRYAACRVLLSHAECELKAVLADPRDADAISGRARYLLRHEGADGDYDTIVERLRDQISIGLVGLFIARSRCSRIDLTIVSDPPLDRLELFDDSAWLTLYSNTNAGVVRLYPRTLRFSEGSFLYGMERAEFLRISNSKAGLHIVITPRTTRDDFRALFEKITGMALTEEGFRALEDKFHRFRREFSASAQLGS</sequence>
<proteinExistence type="predicted"/>
<keyword evidence="1" id="KW-0812">Transmembrane</keyword>
<dbReference type="EMBL" id="RBXO01000001">
    <property type="protein sequence ID" value="RKT56349.1"/>
    <property type="molecule type" value="Genomic_DNA"/>
</dbReference>
<keyword evidence="1" id="KW-1133">Transmembrane helix</keyword>
<accession>A0A495W4B8</accession>
<dbReference type="AlphaFoldDB" id="A0A495W4B8"/>
<keyword evidence="3" id="KW-1185">Reference proteome</keyword>
<feature type="transmembrane region" description="Helical" evidence="1">
    <location>
        <begin position="85"/>
        <end position="106"/>
    </location>
</feature>
<keyword evidence="1" id="KW-0472">Membrane</keyword>
<evidence type="ECO:0000313" key="3">
    <source>
        <dbReference type="Proteomes" id="UP000282084"/>
    </source>
</evidence>
<dbReference type="Proteomes" id="UP000282084">
    <property type="component" value="Unassembled WGS sequence"/>
</dbReference>
<comment type="caution">
    <text evidence="2">The sequence shown here is derived from an EMBL/GenBank/DDBJ whole genome shotgun (WGS) entry which is preliminary data.</text>
</comment>
<organism evidence="2 3">
    <name type="scientific">Saccharothrix australiensis</name>
    <dbReference type="NCBI Taxonomy" id="2072"/>
    <lineage>
        <taxon>Bacteria</taxon>
        <taxon>Bacillati</taxon>
        <taxon>Actinomycetota</taxon>
        <taxon>Actinomycetes</taxon>
        <taxon>Pseudonocardiales</taxon>
        <taxon>Pseudonocardiaceae</taxon>
        <taxon>Saccharothrix</taxon>
    </lineage>
</organism>
<protein>
    <submittedName>
        <fullName evidence="2">Uncharacterized protein</fullName>
    </submittedName>
</protein>
<name>A0A495W4B8_9PSEU</name>
<gene>
    <name evidence="2" type="ORF">C8E97_5048</name>
</gene>
<evidence type="ECO:0000256" key="1">
    <source>
        <dbReference type="SAM" id="Phobius"/>
    </source>
</evidence>
<feature type="transmembrane region" description="Helical" evidence="1">
    <location>
        <begin position="52"/>
        <end position="73"/>
    </location>
</feature>